<evidence type="ECO:0000313" key="2">
    <source>
        <dbReference type="EMBL" id="KAI5064922.1"/>
    </source>
</evidence>
<sequence length="75" mass="7938">MSKSKKGKAFLKRGETHFQSASLSVDGHRSPLGGKLAQQKGHKTAKLLPSSTRTGCLALPSICRLTADLFSSAVL</sequence>
<protein>
    <submittedName>
        <fullName evidence="2">Uncharacterized protein</fullName>
    </submittedName>
</protein>
<comment type="caution">
    <text evidence="2">The sequence shown here is derived from an EMBL/GenBank/DDBJ whole genome shotgun (WGS) entry which is preliminary data.</text>
</comment>
<gene>
    <name evidence="2" type="ORF">GOP47_0019617</name>
</gene>
<accession>A0A9D4UBU8</accession>
<evidence type="ECO:0000256" key="1">
    <source>
        <dbReference type="SAM" id="MobiDB-lite"/>
    </source>
</evidence>
<name>A0A9D4UBU8_ADICA</name>
<keyword evidence="3" id="KW-1185">Reference proteome</keyword>
<organism evidence="2 3">
    <name type="scientific">Adiantum capillus-veneris</name>
    <name type="common">Maidenhair fern</name>
    <dbReference type="NCBI Taxonomy" id="13818"/>
    <lineage>
        <taxon>Eukaryota</taxon>
        <taxon>Viridiplantae</taxon>
        <taxon>Streptophyta</taxon>
        <taxon>Embryophyta</taxon>
        <taxon>Tracheophyta</taxon>
        <taxon>Polypodiopsida</taxon>
        <taxon>Polypodiidae</taxon>
        <taxon>Polypodiales</taxon>
        <taxon>Pteridineae</taxon>
        <taxon>Pteridaceae</taxon>
        <taxon>Vittarioideae</taxon>
        <taxon>Adiantum</taxon>
    </lineage>
</organism>
<proteinExistence type="predicted"/>
<dbReference type="Proteomes" id="UP000886520">
    <property type="component" value="Chromosome 19"/>
</dbReference>
<dbReference type="EMBL" id="JABFUD020000019">
    <property type="protein sequence ID" value="KAI5064922.1"/>
    <property type="molecule type" value="Genomic_DNA"/>
</dbReference>
<evidence type="ECO:0000313" key="3">
    <source>
        <dbReference type="Proteomes" id="UP000886520"/>
    </source>
</evidence>
<feature type="region of interest" description="Disordered" evidence="1">
    <location>
        <begin position="22"/>
        <end position="47"/>
    </location>
</feature>
<reference evidence="2" key="1">
    <citation type="submission" date="2021-01" db="EMBL/GenBank/DDBJ databases">
        <title>Adiantum capillus-veneris genome.</title>
        <authorList>
            <person name="Fang Y."/>
            <person name="Liao Q."/>
        </authorList>
    </citation>
    <scope>NUCLEOTIDE SEQUENCE</scope>
    <source>
        <strain evidence="2">H3</strain>
        <tissue evidence="2">Leaf</tissue>
    </source>
</reference>
<dbReference type="AlphaFoldDB" id="A0A9D4UBU8"/>